<evidence type="ECO:0000256" key="1">
    <source>
        <dbReference type="ARBA" id="ARBA00007626"/>
    </source>
</evidence>
<comment type="similarity">
    <text evidence="1">Belongs to the PPR family. P subfamily.</text>
</comment>
<evidence type="ECO:0000313" key="4">
    <source>
        <dbReference type="EMBL" id="OTF86441.1"/>
    </source>
</evidence>
<dbReference type="EMBL" id="MNCJ02000332">
    <property type="protein sequence ID" value="KAF5755442.1"/>
    <property type="molecule type" value="Genomic_DNA"/>
</dbReference>
<organism evidence="4 5">
    <name type="scientific">Helianthus annuus</name>
    <name type="common">Common sunflower</name>
    <dbReference type="NCBI Taxonomy" id="4232"/>
    <lineage>
        <taxon>Eukaryota</taxon>
        <taxon>Viridiplantae</taxon>
        <taxon>Streptophyta</taxon>
        <taxon>Embryophyta</taxon>
        <taxon>Tracheophyta</taxon>
        <taxon>Spermatophyta</taxon>
        <taxon>Magnoliopsida</taxon>
        <taxon>eudicotyledons</taxon>
        <taxon>Gunneridae</taxon>
        <taxon>Pentapetalae</taxon>
        <taxon>asterids</taxon>
        <taxon>campanulids</taxon>
        <taxon>Asterales</taxon>
        <taxon>Asteraceae</taxon>
        <taxon>Asteroideae</taxon>
        <taxon>Heliantheae alliance</taxon>
        <taxon>Heliantheae</taxon>
        <taxon>Helianthus</taxon>
    </lineage>
</organism>
<keyword evidence="5" id="KW-1185">Reference proteome</keyword>
<proteinExistence type="inferred from homology"/>
<dbReference type="InterPro" id="IPR002885">
    <property type="entry name" value="PPR_rpt"/>
</dbReference>
<dbReference type="InterPro" id="IPR011990">
    <property type="entry name" value="TPR-like_helical_dom_sf"/>
</dbReference>
<protein>
    <submittedName>
        <fullName evidence="4">Putative pentatricopeptide repeat protein</fullName>
    </submittedName>
    <submittedName>
        <fullName evidence="3">Tetratricopeptide-like helical domain superfamily</fullName>
    </submittedName>
</protein>
<reference evidence="4" key="2">
    <citation type="submission" date="2017-02" db="EMBL/GenBank/DDBJ databases">
        <title>Sunflower complete genome.</title>
        <authorList>
            <person name="Langlade N."/>
            <person name="Munos S."/>
        </authorList>
    </citation>
    <scope>NUCLEOTIDE SEQUENCE [LARGE SCALE GENOMIC DNA]</scope>
    <source>
        <tissue evidence="4">Leaves</tissue>
    </source>
</reference>
<dbReference type="InParanoid" id="A0A251RQD7"/>
<sequence>MEESGFQPNIYVLISLIQCYGKADRTDDVGTTFDRIIALGITPDERTCGCLLNVMTQTPREELDFVFRIAYDVRLTNDGLSSPEIFIIQHHLREQFNFLLKAVYVSNSRFLL</sequence>
<reference evidence="3" key="3">
    <citation type="submission" date="2020-06" db="EMBL/GenBank/DDBJ databases">
        <title>Helianthus annuus Genome sequencing and assembly Release 2.</title>
        <authorList>
            <person name="Gouzy J."/>
            <person name="Langlade N."/>
            <person name="Munos S."/>
        </authorList>
    </citation>
    <scope>NUCLEOTIDE SEQUENCE</scope>
    <source>
        <tissue evidence="3">Leaves</tissue>
    </source>
</reference>
<dbReference type="AlphaFoldDB" id="A0A251RQD7"/>
<gene>
    <name evidence="4" type="ORF">HannXRQ_Chr17g0550821</name>
    <name evidence="3" type="ORF">HanXRQr2_Chr17g0802841</name>
</gene>
<evidence type="ECO:0000313" key="5">
    <source>
        <dbReference type="Proteomes" id="UP000215914"/>
    </source>
</evidence>
<dbReference type="PANTHER" id="PTHR47447">
    <property type="entry name" value="OS03G0856100 PROTEIN"/>
    <property type="match status" value="1"/>
</dbReference>
<evidence type="ECO:0000256" key="2">
    <source>
        <dbReference type="ARBA" id="ARBA00022737"/>
    </source>
</evidence>
<dbReference type="PANTHER" id="PTHR47447:SF12">
    <property type="entry name" value="PENTATRICOPEPTIDE REPEAT-CONTAINING PROTEIN ATP4 HOMOLOG, CHLOROPLASTIC"/>
    <property type="match status" value="1"/>
</dbReference>
<dbReference type="EMBL" id="CM007906">
    <property type="protein sequence ID" value="OTF86441.1"/>
    <property type="molecule type" value="Genomic_DNA"/>
</dbReference>
<accession>A0A251RQD7</accession>
<keyword evidence="2" id="KW-0677">Repeat</keyword>
<evidence type="ECO:0000313" key="3">
    <source>
        <dbReference type="EMBL" id="KAF5755442.1"/>
    </source>
</evidence>
<dbReference type="NCBIfam" id="TIGR00756">
    <property type="entry name" value="PPR"/>
    <property type="match status" value="1"/>
</dbReference>
<dbReference type="Gene3D" id="1.25.40.10">
    <property type="entry name" value="Tetratricopeptide repeat domain"/>
    <property type="match status" value="1"/>
</dbReference>
<reference evidence="3 5" key="1">
    <citation type="journal article" date="2017" name="Nature">
        <title>The sunflower genome provides insights into oil metabolism, flowering and Asterid evolution.</title>
        <authorList>
            <person name="Badouin H."/>
            <person name="Gouzy J."/>
            <person name="Grassa C.J."/>
            <person name="Murat F."/>
            <person name="Staton S.E."/>
            <person name="Cottret L."/>
            <person name="Lelandais-Briere C."/>
            <person name="Owens G.L."/>
            <person name="Carrere S."/>
            <person name="Mayjonade B."/>
            <person name="Legrand L."/>
            <person name="Gill N."/>
            <person name="Kane N.C."/>
            <person name="Bowers J.E."/>
            <person name="Hubner S."/>
            <person name="Bellec A."/>
            <person name="Berard A."/>
            <person name="Berges H."/>
            <person name="Blanchet N."/>
            <person name="Boniface M.C."/>
            <person name="Brunel D."/>
            <person name="Catrice O."/>
            <person name="Chaidir N."/>
            <person name="Claudel C."/>
            <person name="Donnadieu C."/>
            <person name="Faraut T."/>
            <person name="Fievet G."/>
            <person name="Helmstetter N."/>
            <person name="King M."/>
            <person name="Knapp S.J."/>
            <person name="Lai Z."/>
            <person name="Le Paslier M.C."/>
            <person name="Lippi Y."/>
            <person name="Lorenzon L."/>
            <person name="Mandel J.R."/>
            <person name="Marage G."/>
            <person name="Marchand G."/>
            <person name="Marquand E."/>
            <person name="Bret-Mestries E."/>
            <person name="Morien E."/>
            <person name="Nambeesan S."/>
            <person name="Nguyen T."/>
            <person name="Pegot-Espagnet P."/>
            <person name="Pouilly N."/>
            <person name="Raftis F."/>
            <person name="Sallet E."/>
            <person name="Schiex T."/>
            <person name="Thomas J."/>
            <person name="Vandecasteele C."/>
            <person name="Vares D."/>
            <person name="Vear F."/>
            <person name="Vautrin S."/>
            <person name="Crespi M."/>
            <person name="Mangin B."/>
            <person name="Burke J.M."/>
            <person name="Salse J."/>
            <person name="Munos S."/>
            <person name="Vincourt P."/>
            <person name="Rieseberg L.H."/>
            <person name="Langlade N.B."/>
        </authorList>
    </citation>
    <scope>NUCLEOTIDE SEQUENCE [LARGE SCALE GENOMIC DNA]</scope>
    <source>
        <strain evidence="5">cv. SF193</strain>
        <tissue evidence="3">Leaves</tissue>
    </source>
</reference>
<dbReference type="Gramene" id="mRNA:HanXRQr2_Chr17g0802841">
    <property type="protein sequence ID" value="mRNA:HanXRQr2_Chr17g0802841"/>
    <property type="gene ID" value="HanXRQr2_Chr17g0802841"/>
</dbReference>
<name>A0A251RQD7_HELAN</name>
<dbReference type="Proteomes" id="UP000215914">
    <property type="component" value="Chromosome 17"/>
</dbReference>